<dbReference type="AlphaFoldDB" id="A0A1D2YVA1"/>
<dbReference type="STRING" id="337097.BHF71_08160"/>
<accession>A0A1D2YVA1</accession>
<gene>
    <name evidence="1" type="ORF">BHF71_08160</name>
</gene>
<evidence type="ECO:0000313" key="1">
    <source>
        <dbReference type="EMBL" id="OEF99650.1"/>
    </source>
</evidence>
<proteinExistence type="predicted"/>
<dbReference type="OrthoDB" id="2886653at2"/>
<reference evidence="1 2" key="1">
    <citation type="submission" date="2016-09" db="EMBL/GenBank/DDBJ databases">
        <title>Draft genome sequence for the type strain of Vulcanibacillus modesticaldus BR, a strictly anaerobic, moderately thermophilic, and nitrate-reducing bacterium from deep sea-hydrothermal vents of the Mid-Atlantic Ridge.</title>
        <authorList>
            <person name="Abin C.A."/>
            <person name="Hollibaugh J.T."/>
        </authorList>
    </citation>
    <scope>NUCLEOTIDE SEQUENCE [LARGE SCALE GENOMIC DNA]</scope>
    <source>
        <strain evidence="1 2">BR</strain>
    </source>
</reference>
<name>A0A1D2YVA1_9BACI</name>
<keyword evidence="2" id="KW-1185">Reference proteome</keyword>
<comment type="caution">
    <text evidence="1">The sequence shown here is derived from an EMBL/GenBank/DDBJ whole genome shotgun (WGS) entry which is preliminary data.</text>
</comment>
<dbReference type="EMBL" id="MIJF01000017">
    <property type="protein sequence ID" value="OEF99650.1"/>
    <property type="molecule type" value="Genomic_DNA"/>
</dbReference>
<sequence length="62" mass="7287">MSRVNQKTKICVMCGDEKVEGIIIQSGFICDKCEYEIIHTEVGDEKYPFFIQRMKKLWLKNA</sequence>
<organism evidence="1 2">
    <name type="scientific">Vulcanibacillus modesticaldus</name>
    <dbReference type="NCBI Taxonomy" id="337097"/>
    <lineage>
        <taxon>Bacteria</taxon>
        <taxon>Bacillati</taxon>
        <taxon>Bacillota</taxon>
        <taxon>Bacilli</taxon>
        <taxon>Bacillales</taxon>
        <taxon>Bacillaceae</taxon>
        <taxon>Vulcanibacillus</taxon>
    </lineage>
</organism>
<dbReference type="Proteomes" id="UP000243739">
    <property type="component" value="Unassembled WGS sequence"/>
</dbReference>
<dbReference type="InterPro" id="IPR019700">
    <property type="entry name" value="Sigma-G_inhibitor_Gin"/>
</dbReference>
<dbReference type="RefSeq" id="WP_069656505.1">
    <property type="nucleotide sequence ID" value="NZ_MIJF01000017.1"/>
</dbReference>
<evidence type="ECO:0000313" key="2">
    <source>
        <dbReference type="Proteomes" id="UP000243739"/>
    </source>
</evidence>
<protein>
    <submittedName>
        <fullName evidence="1">Inhibitor of sigma-G Gin</fullName>
    </submittedName>
</protein>
<dbReference type="Pfam" id="PF10764">
    <property type="entry name" value="Gin"/>
    <property type="match status" value="1"/>
</dbReference>